<dbReference type="AlphaFoldDB" id="A0A2M7E9J2"/>
<dbReference type="PANTHER" id="PTHR12826:SF15">
    <property type="entry name" value="RIBONUCLEASE Y"/>
    <property type="match status" value="1"/>
</dbReference>
<evidence type="ECO:0000313" key="10">
    <source>
        <dbReference type="Proteomes" id="UP000228886"/>
    </source>
</evidence>
<feature type="domain" description="HD" evidence="8">
    <location>
        <begin position="332"/>
        <end position="425"/>
    </location>
</feature>
<keyword evidence="3 5" id="KW-0378">Hydrolase</keyword>
<comment type="caution">
    <text evidence="9">The sequence shown here is derived from an EMBL/GenBank/DDBJ whole genome shotgun (WGS) entry which is preliminary data.</text>
</comment>
<dbReference type="CDD" id="cd22431">
    <property type="entry name" value="KH-I_RNaseY"/>
    <property type="match status" value="1"/>
</dbReference>
<dbReference type="InterPro" id="IPR017705">
    <property type="entry name" value="Ribonuclease_Y"/>
</dbReference>
<keyword evidence="1 5" id="KW-0540">Nuclease</keyword>
<dbReference type="SMART" id="SM00471">
    <property type="entry name" value="HDc"/>
    <property type="match status" value="1"/>
</dbReference>
<dbReference type="Gene3D" id="3.30.1370.10">
    <property type="entry name" value="K Homology domain, type 1"/>
    <property type="match status" value="1"/>
</dbReference>
<dbReference type="PANTHER" id="PTHR12826">
    <property type="entry name" value="RIBONUCLEASE Y"/>
    <property type="match status" value="1"/>
</dbReference>
<evidence type="ECO:0000256" key="7">
    <source>
        <dbReference type="SAM" id="Coils"/>
    </source>
</evidence>
<evidence type="ECO:0000256" key="6">
    <source>
        <dbReference type="NCBIfam" id="TIGR03319"/>
    </source>
</evidence>
<dbReference type="SUPFAM" id="SSF109604">
    <property type="entry name" value="HD-domain/PDEase-like"/>
    <property type="match status" value="1"/>
</dbReference>
<dbReference type="InterPro" id="IPR036612">
    <property type="entry name" value="KH_dom_type_1_sf"/>
</dbReference>
<dbReference type="InterPro" id="IPR004088">
    <property type="entry name" value="KH_dom_type_1"/>
</dbReference>
<dbReference type="EC" id="3.1.-.-" evidence="5 6"/>
<evidence type="ECO:0000256" key="2">
    <source>
        <dbReference type="ARBA" id="ARBA00022759"/>
    </source>
</evidence>
<dbReference type="PROSITE" id="PS50084">
    <property type="entry name" value="KH_TYPE_1"/>
    <property type="match status" value="1"/>
</dbReference>
<sequence length="516" mass="57594">MNNSLISGIAGILLLFAGYFLRKYLGEQKIGQAEKKSRQILKEAHAQAESIRKEANLGAKELSFKVRTDFDKEANSKRKELHSSERRLNQREINLDRKVDILERQEADLLSREKKIIEEENEIKEKKSKLDALAEEERKNLERIAGLSREQAKQILLTRFAEEAKKESAGVVSRIIEEAQESGEKKAREIIISAIQRCSADQVVESSVSVVSLPEEMKGRVIGREGRNIRAFEAATGVDLVVDDTPEAVTLSGFNIYRREIAKIALKKLITDGRIHPGRIEEIVEKTKKEMEKIITEIGQQTILELGIINIHPELAKLLGRLKYRTSYGQNVLAHSKEVAYLSGLIAAELKVDEKVARRAGLLHDIGKAVDQEQEGTHPQIGAKLATRYNESPFVVNAIAGHHGDVDATNFITPLIAAADSISATRPGARRETLEGYIKRLEKLENIASSFKGVSQAYAISAGREVRVIVKPEEISDSEATVLARDITKKVEEGLEYPGQVKVTVIREIRTVEYAK</sequence>
<dbReference type="Gene3D" id="1.10.3210.10">
    <property type="entry name" value="Hypothetical protein af1432"/>
    <property type="match status" value="1"/>
</dbReference>
<dbReference type="EMBL" id="PETL01000114">
    <property type="protein sequence ID" value="PIV64412.1"/>
    <property type="molecule type" value="Genomic_DNA"/>
</dbReference>
<feature type="coiled-coil region" evidence="7">
    <location>
        <begin position="85"/>
        <end position="140"/>
    </location>
</feature>
<evidence type="ECO:0000256" key="1">
    <source>
        <dbReference type="ARBA" id="ARBA00022722"/>
    </source>
</evidence>
<dbReference type="InterPro" id="IPR006675">
    <property type="entry name" value="HDIG_dom"/>
</dbReference>
<accession>A0A2M7E9J2</accession>
<dbReference type="Pfam" id="PF00013">
    <property type="entry name" value="KH_1"/>
    <property type="match status" value="1"/>
</dbReference>
<reference evidence="10" key="1">
    <citation type="submission" date="2017-09" db="EMBL/GenBank/DDBJ databases">
        <title>Depth-based differentiation of microbial function through sediment-hosted aquifers and enrichment of novel symbionts in the deep terrestrial subsurface.</title>
        <authorList>
            <person name="Probst A.J."/>
            <person name="Ladd B."/>
            <person name="Jarett J.K."/>
            <person name="Geller-Mcgrath D.E."/>
            <person name="Sieber C.M.K."/>
            <person name="Emerson J.B."/>
            <person name="Anantharaman K."/>
            <person name="Thomas B.C."/>
            <person name="Malmstrom R."/>
            <person name="Stieglmeier M."/>
            <person name="Klingl A."/>
            <person name="Woyke T."/>
            <person name="Ryan C.M."/>
            <person name="Banfield J.F."/>
        </authorList>
    </citation>
    <scope>NUCLEOTIDE SEQUENCE [LARGE SCALE GENOMIC DNA]</scope>
</reference>
<dbReference type="SUPFAM" id="SSF54791">
    <property type="entry name" value="Eukaryotic type KH-domain (KH-domain type I)"/>
    <property type="match status" value="1"/>
</dbReference>
<dbReference type="SMART" id="SM00322">
    <property type="entry name" value="KH"/>
    <property type="match status" value="1"/>
</dbReference>
<dbReference type="GO" id="GO:0005886">
    <property type="term" value="C:plasma membrane"/>
    <property type="evidence" value="ECO:0007669"/>
    <property type="project" value="UniProtKB-UniRule"/>
</dbReference>
<dbReference type="Pfam" id="PF01966">
    <property type="entry name" value="HD"/>
    <property type="match status" value="1"/>
</dbReference>
<proteinExistence type="inferred from homology"/>
<keyword evidence="2 5" id="KW-0255">Endonuclease</keyword>
<evidence type="ECO:0000256" key="3">
    <source>
        <dbReference type="ARBA" id="ARBA00022801"/>
    </source>
</evidence>
<evidence type="ECO:0000256" key="4">
    <source>
        <dbReference type="ARBA" id="ARBA00022884"/>
    </source>
</evidence>
<organism evidence="9 10">
    <name type="scientific">bacterium (Candidatus Ratteibacteria) CG01_land_8_20_14_3_00_40_19</name>
    <dbReference type="NCBI Taxonomy" id="2014290"/>
    <lineage>
        <taxon>Bacteria</taxon>
        <taxon>Candidatus Ratteibacteria</taxon>
    </lineage>
</organism>
<dbReference type="Proteomes" id="UP000228886">
    <property type="component" value="Unassembled WGS sequence"/>
</dbReference>
<dbReference type="GO" id="GO:0016787">
    <property type="term" value="F:hydrolase activity"/>
    <property type="evidence" value="ECO:0007669"/>
    <property type="project" value="UniProtKB-KW"/>
</dbReference>
<gene>
    <name evidence="5 9" type="primary">rny</name>
    <name evidence="9" type="ORF">COS11_02335</name>
</gene>
<dbReference type="CDD" id="cd00077">
    <property type="entry name" value="HDc"/>
    <property type="match status" value="1"/>
</dbReference>
<dbReference type="GO" id="GO:0003723">
    <property type="term" value="F:RNA binding"/>
    <property type="evidence" value="ECO:0007669"/>
    <property type="project" value="UniProtKB-UniRule"/>
</dbReference>
<evidence type="ECO:0000259" key="8">
    <source>
        <dbReference type="PROSITE" id="PS51831"/>
    </source>
</evidence>
<dbReference type="HAMAP" id="MF_00335">
    <property type="entry name" value="RNase_Y"/>
    <property type="match status" value="1"/>
</dbReference>
<keyword evidence="7" id="KW-0175">Coiled coil</keyword>
<evidence type="ECO:0000256" key="5">
    <source>
        <dbReference type="HAMAP-Rule" id="MF_00335"/>
    </source>
</evidence>
<dbReference type="NCBIfam" id="TIGR00277">
    <property type="entry name" value="HDIG"/>
    <property type="match status" value="1"/>
</dbReference>
<dbReference type="GO" id="GO:0004521">
    <property type="term" value="F:RNA endonuclease activity"/>
    <property type="evidence" value="ECO:0007669"/>
    <property type="project" value="UniProtKB-UniRule"/>
</dbReference>
<dbReference type="InterPro" id="IPR004087">
    <property type="entry name" value="KH_dom"/>
</dbReference>
<dbReference type="InterPro" id="IPR003607">
    <property type="entry name" value="HD/PDEase_dom"/>
</dbReference>
<dbReference type="PROSITE" id="PS51831">
    <property type="entry name" value="HD"/>
    <property type="match status" value="1"/>
</dbReference>
<dbReference type="NCBIfam" id="TIGR03319">
    <property type="entry name" value="RNase_Y"/>
    <property type="match status" value="1"/>
</dbReference>
<name>A0A2M7E9J2_9BACT</name>
<comment type="similarity">
    <text evidence="5">Belongs to the RNase Y family.</text>
</comment>
<evidence type="ECO:0000313" key="9">
    <source>
        <dbReference type="EMBL" id="PIV64412.1"/>
    </source>
</evidence>
<keyword evidence="4 5" id="KW-0694">RNA-binding</keyword>
<comment type="function">
    <text evidence="5">Endoribonuclease that initiates mRNA decay.</text>
</comment>
<dbReference type="InterPro" id="IPR022711">
    <property type="entry name" value="RNase_Y_N"/>
</dbReference>
<protein>
    <recommendedName>
        <fullName evidence="5 6">Ribonuclease Y</fullName>
        <shortName evidence="5">RNase Y</shortName>
        <ecNumber evidence="5 6">3.1.-.-</ecNumber>
    </recommendedName>
</protein>
<dbReference type="InterPro" id="IPR006674">
    <property type="entry name" value="HD_domain"/>
</dbReference>
<dbReference type="GO" id="GO:0006402">
    <property type="term" value="P:mRNA catabolic process"/>
    <property type="evidence" value="ECO:0007669"/>
    <property type="project" value="UniProtKB-UniRule"/>
</dbReference>
<dbReference type="Pfam" id="PF12072">
    <property type="entry name" value="RNase_Y_N"/>
    <property type="match status" value="1"/>
</dbReference>